<evidence type="ECO:0000256" key="4">
    <source>
        <dbReference type="ARBA" id="ARBA00022679"/>
    </source>
</evidence>
<keyword evidence="4" id="KW-0808">Transferase</keyword>
<evidence type="ECO:0000256" key="2">
    <source>
        <dbReference type="ARBA" id="ARBA00022475"/>
    </source>
</evidence>
<dbReference type="GO" id="GO:0005886">
    <property type="term" value="C:plasma membrane"/>
    <property type="evidence" value="ECO:0007669"/>
    <property type="project" value="UniProtKB-SubCell"/>
</dbReference>
<comment type="subcellular location">
    <subcellularLocation>
        <location evidence="1">Cell inner membrane</location>
    </subcellularLocation>
</comment>
<evidence type="ECO:0000256" key="3">
    <source>
        <dbReference type="ARBA" id="ARBA00022519"/>
    </source>
</evidence>
<dbReference type="GO" id="GO:0016746">
    <property type="term" value="F:acyltransferase activity"/>
    <property type="evidence" value="ECO:0007669"/>
    <property type="project" value="UniProtKB-KW"/>
</dbReference>
<dbReference type="Pfam" id="PF03279">
    <property type="entry name" value="Lip_A_acyltrans"/>
    <property type="match status" value="1"/>
</dbReference>
<evidence type="ECO:0000313" key="8">
    <source>
        <dbReference type="EMBL" id="PLX18116.1"/>
    </source>
</evidence>
<sequence length="278" mass="32858">MRRFFYSIISKILERIPLWVLYFISKLFGSIVYYSCKRRREIGLKNLKIAFPEKSEKERKKILKKNFQHIASSFFEIFKIPSLKCCWKDVFSLENKEVMDKAVSEGKGVILFLAHYGNWELFGALLRFLGYPLNVIAVKQKDEDFDRLITYYRNYYGINIIGKGNALKEGIERLKNGELLAFIGDQKVTSGGILVPFFGKDALTTVFPARLSKKKNIPIVICENRRIGPMRYYNRFEGPFYAKDRSPEEFTAFLNGFLEKHIKEDPTQWFWPHRRWER</sequence>
<keyword evidence="3" id="KW-0997">Cell inner membrane</keyword>
<evidence type="ECO:0000256" key="7">
    <source>
        <dbReference type="SAM" id="Phobius"/>
    </source>
</evidence>
<dbReference type="InterPro" id="IPR004960">
    <property type="entry name" value="LipA_acyltrans"/>
</dbReference>
<feature type="transmembrane region" description="Helical" evidence="7">
    <location>
        <begin position="16"/>
        <end position="36"/>
    </location>
</feature>
<accession>A0A2N5ZHJ3</accession>
<dbReference type="EMBL" id="PKTG01000071">
    <property type="protein sequence ID" value="PLX18116.1"/>
    <property type="molecule type" value="Genomic_DNA"/>
</dbReference>
<dbReference type="PIRSF" id="PIRSF026649">
    <property type="entry name" value="MsbB"/>
    <property type="match status" value="1"/>
</dbReference>
<dbReference type="GO" id="GO:0009247">
    <property type="term" value="P:glycolipid biosynthetic process"/>
    <property type="evidence" value="ECO:0007669"/>
    <property type="project" value="UniProtKB-ARBA"/>
</dbReference>
<reference evidence="8 9" key="1">
    <citation type="submission" date="2017-11" db="EMBL/GenBank/DDBJ databases">
        <title>Genome-resolved metagenomics identifies genetic mobility, metabolic interactions, and unexpected diversity in perchlorate-reducing communities.</title>
        <authorList>
            <person name="Barnum T.P."/>
            <person name="Figueroa I.A."/>
            <person name="Carlstrom C.I."/>
            <person name="Lucas L.N."/>
            <person name="Engelbrektson A.L."/>
            <person name="Coates J.D."/>
        </authorList>
    </citation>
    <scope>NUCLEOTIDE SEQUENCE [LARGE SCALE GENOMIC DNA]</scope>
    <source>
        <strain evidence="8">BM706</strain>
    </source>
</reference>
<evidence type="ECO:0000256" key="6">
    <source>
        <dbReference type="ARBA" id="ARBA00023315"/>
    </source>
</evidence>
<dbReference type="PANTHER" id="PTHR30606">
    <property type="entry name" value="LIPID A BIOSYNTHESIS LAUROYL ACYLTRANSFERASE"/>
    <property type="match status" value="1"/>
</dbReference>
<evidence type="ECO:0000256" key="5">
    <source>
        <dbReference type="ARBA" id="ARBA00023136"/>
    </source>
</evidence>
<keyword evidence="6" id="KW-0012">Acyltransferase</keyword>
<keyword evidence="5 7" id="KW-0472">Membrane</keyword>
<dbReference type="AlphaFoldDB" id="A0A2N5ZHJ3"/>
<evidence type="ECO:0000313" key="9">
    <source>
        <dbReference type="Proteomes" id="UP000234857"/>
    </source>
</evidence>
<evidence type="ECO:0008006" key="10">
    <source>
        <dbReference type="Google" id="ProtNLM"/>
    </source>
</evidence>
<dbReference type="Proteomes" id="UP000234857">
    <property type="component" value="Unassembled WGS sequence"/>
</dbReference>
<dbReference type="PANTHER" id="PTHR30606:SF10">
    <property type="entry name" value="PHOSPHATIDYLINOSITOL MANNOSIDE ACYLTRANSFERASE"/>
    <property type="match status" value="1"/>
</dbReference>
<comment type="caution">
    <text evidence="8">The sequence shown here is derived from an EMBL/GenBank/DDBJ whole genome shotgun (WGS) entry which is preliminary data.</text>
</comment>
<name>A0A2N5ZHJ3_MUIH1</name>
<keyword evidence="7" id="KW-1133">Transmembrane helix</keyword>
<keyword evidence="2" id="KW-1003">Cell membrane</keyword>
<proteinExistence type="predicted"/>
<gene>
    <name evidence="8" type="ORF">C0601_05485</name>
</gene>
<organism evidence="8 9">
    <name type="scientific">Muiribacterium halophilum</name>
    <dbReference type="NCBI Taxonomy" id="2053465"/>
    <lineage>
        <taxon>Bacteria</taxon>
        <taxon>Candidatus Muiribacteriota</taxon>
        <taxon>Candidatus Muiribacteriia</taxon>
        <taxon>Candidatus Muiribacteriales</taxon>
        <taxon>Candidatus Muiribacteriaceae</taxon>
        <taxon>Candidatus Muiribacterium</taxon>
    </lineage>
</organism>
<evidence type="ECO:0000256" key="1">
    <source>
        <dbReference type="ARBA" id="ARBA00004533"/>
    </source>
</evidence>
<dbReference type="CDD" id="cd07984">
    <property type="entry name" value="LPLAT_LABLAT-like"/>
    <property type="match status" value="1"/>
</dbReference>
<keyword evidence="7" id="KW-0812">Transmembrane</keyword>
<protein>
    <recommendedName>
        <fullName evidence="10">Lipid A biosynthesis acyltransferase</fullName>
    </recommendedName>
</protein>